<protein>
    <submittedName>
        <fullName evidence="5">Nose resistant to fluoxetine protein 6</fullName>
    </submittedName>
</protein>
<dbReference type="PANTHER" id="PTHR11161:SF12">
    <property type="entry name" value="ACYLTRANSFERASE 3 DOMAIN-CONTAINING PROTEIN-RELATED"/>
    <property type="match status" value="1"/>
</dbReference>
<dbReference type="Pfam" id="PF20146">
    <property type="entry name" value="NRF"/>
    <property type="match status" value="1"/>
</dbReference>
<feature type="transmembrane region" description="Helical" evidence="2">
    <location>
        <begin position="597"/>
        <end position="617"/>
    </location>
</feature>
<name>A0ABQ7S718_9ACAR</name>
<comment type="caution">
    <text evidence="5">The sequence shown here is derived from an EMBL/GenBank/DDBJ whole genome shotgun (WGS) entry which is preliminary data.</text>
</comment>
<keyword evidence="2" id="KW-0472">Membrane</keyword>
<keyword evidence="2" id="KW-1133">Transmembrane helix</keyword>
<feature type="compositionally biased region" description="Low complexity" evidence="1">
    <location>
        <begin position="798"/>
        <end position="809"/>
    </location>
</feature>
<dbReference type="InterPro" id="IPR052728">
    <property type="entry name" value="O2_lipid_transport_reg"/>
</dbReference>
<feature type="transmembrane region" description="Helical" evidence="2">
    <location>
        <begin position="680"/>
        <end position="704"/>
    </location>
</feature>
<keyword evidence="2" id="KW-0812">Transmembrane</keyword>
<feature type="transmembrane region" description="Helical" evidence="2">
    <location>
        <begin position="754"/>
        <end position="777"/>
    </location>
</feature>
<feature type="domain" description="Nose resistant-to-fluoxetine protein N-terminal" evidence="4">
    <location>
        <begin position="119"/>
        <end position="261"/>
    </location>
</feature>
<feature type="transmembrane region" description="Helical" evidence="2">
    <location>
        <begin position="541"/>
        <end position="559"/>
    </location>
</feature>
<evidence type="ECO:0000313" key="6">
    <source>
        <dbReference type="Proteomes" id="UP000825002"/>
    </source>
</evidence>
<feature type="transmembrane region" description="Helical" evidence="2">
    <location>
        <begin position="368"/>
        <end position="386"/>
    </location>
</feature>
<dbReference type="Proteomes" id="UP000825002">
    <property type="component" value="Unassembled WGS sequence"/>
</dbReference>
<feature type="transmembrane region" description="Helical" evidence="2">
    <location>
        <begin position="440"/>
        <end position="463"/>
    </location>
</feature>
<feature type="transmembrane region" description="Helical" evidence="2">
    <location>
        <begin position="638"/>
        <end position="660"/>
    </location>
</feature>
<dbReference type="InterPro" id="IPR006621">
    <property type="entry name" value="Nose-resist-to-fluoxetine_N"/>
</dbReference>
<keyword evidence="6" id="KW-1185">Reference proteome</keyword>
<evidence type="ECO:0000259" key="4">
    <source>
        <dbReference type="SMART" id="SM00703"/>
    </source>
</evidence>
<feature type="transmembrane region" description="Helical" evidence="2">
    <location>
        <begin position="513"/>
        <end position="534"/>
    </location>
</feature>
<gene>
    <name evidence="5" type="primary">nrf-6</name>
    <name evidence="5" type="ORF">GZH46_02267</name>
</gene>
<dbReference type="SMART" id="SM00703">
    <property type="entry name" value="NRF"/>
    <property type="match status" value="1"/>
</dbReference>
<evidence type="ECO:0000256" key="1">
    <source>
        <dbReference type="SAM" id="MobiDB-lite"/>
    </source>
</evidence>
<organism evidence="5 6">
    <name type="scientific">Fragariocoptes setiger</name>
    <dbReference type="NCBI Taxonomy" id="1670756"/>
    <lineage>
        <taxon>Eukaryota</taxon>
        <taxon>Metazoa</taxon>
        <taxon>Ecdysozoa</taxon>
        <taxon>Arthropoda</taxon>
        <taxon>Chelicerata</taxon>
        <taxon>Arachnida</taxon>
        <taxon>Acari</taxon>
        <taxon>Acariformes</taxon>
        <taxon>Trombidiformes</taxon>
        <taxon>Prostigmata</taxon>
        <taxon>Eupodina</taxon>
        <taxon>Eriophyoidea</taxon>
        <taxon>Phytoptidae</taxon>
        <taxon>Fragariocoptes</taxon>
    </lineage>
</organism>
<evidence type="ECO:0000256" key="2">
    <source>
        <dbReference type="SAM" id="Phobius"/>
    </source>
</evidence>
<feature type="transmembrane region" description="Helical" evidence="2">
    <location>
        <begin position="406"/>
        <end position="428"/>
    </location>
</feature>
<feature type="chain" id="PRO_5045985314" evidence="3">
    <location>
        <begin position="30"/>
        <end position="857"/>
    </location>
</feature>
<sequence>MVRQQQSAIAVLLVVCAAWCLQLMSVVTAGRTPETMSPELNYKTMVTDIRKYLDTGYKLLNNASFSIDFQDYVRGSFVSEYRLPGIELIGIHEYDNDLDKLRSSGVSFQHSNLSRAEINQLCASKLQLIIDQLNTSAYMDTLSNYHLFNLLDSWGKPETGFLRGNRFWLGNYDQCIDSFLEGEHAHYCLASLTWNNNKWPSHTNNLPLQRYNSIKTGVCLPYVCDTLAANTQHDKLMEIFRLTMGQSYTRNMSINSVYCLPDKQSPLTRWTESFLASSLVIFVAFWLFIVGVCTLTDTVASKLNYGEPQLHLSPLVKCFSLNRAIRSLLPKRRRAIETTLAANNNNSDNNDNKQQHADMKVLDGLKSLALVFVVTAHTWLLQPVSLSPFQAHLVGNTMFGRLLTTVLPGLAVNIFFTTTGIVTSYTIFKTRLSAITSVPFWLVASVHRYMRIIPVWLLAFWMMKCLKYSGSGPLWDYGTSNYTNVRLCEQESWLSVVLLGASLRSPQEHCFVVGWYLADDVMFALFVSPIYCVLLHKLTRVAYTFVPVSIIIGTMYQIYCLGGLDIDLTVMTRTDLQMTSMVSLDVGFLYSSPIVRLPFFIIGLAFGHVMILHEWTFGLDKLTITTCRSTAERWATNLMKIFSFFGTKLGATIIILGAIFTTEIIRSVPIYFESLDTTEVARFLSCPLFYICSIVFVLIVPPLLMHRLALSRLLVWPVWTPVSRIALSVLVTHPAIVQYYYMSYTQTIQTPPFIMVQTSVYLIVVSYFVGFVFYLLFEYPLKSINDTIMCLLITNRSSSNSKSKASNGKQQTVTAAAAPSDRKALEIVMPETNSQPQSDQKLLDTNVAIDLKLLRPE</sequence>
<proteinExistence type="predicted"/>
<feature type="signal peptide" evidence="3">
    <location>
        <begin position="1"/>
        <end position="29"/>
    </location>
</feature>
<feature type="region of interest" description="Disordered" evidence="1">
    <location>
        <begin position="798"/>
        <end position="821"/>
    </location>
</feature>
<evidence type="ECO:0000313" key="5">
    <source>
        <dbReference type="EMBL" id="KAG9509223.1"/>
    </source>
</evidence>
<reference evidence="5 6" key="1">
    <citation type="submission" date="2020-10" db="EMBL/GenBank/DDBJ databases">
        <authorList>
            <person name="Klimov P.B."/>
            <person name="Dyachkov S.M."/>
            <person name="Chetverikov P.E."/>
        </authorList>
    </citation>
    <scope>NUCLEOTIDE SEQUENCE [LARGE SCALE GENOMIC DNA]</scope>
    <source>
        <strain evidence="5">BMOC 18-1129-001#AD2665</strain>
        <tissue evidence="5">Entire mites</tissue>
    </source>
</reference>
<evidence type="ECO:0000256" key="3">
    <source>
        <dbReference type="SAM" id="SignalP"/>
    </source>
</evidence>
<dbReference type="EMBL" id="JAIFTH010000594">
    <property type="protein sequence ID" value="KAG9509223.1"/>
    <property type="molecule type" value="Genomic_DNA"/>
</dbReference>
<feature type="transmembrane region" description="Helical" evidence="2">
    <location>
        <begin position="274"/>
        <end position="295"/>
    </location>
</feature>
<dbReference type="PANTHER" id="PTHR11161">
    <property type="entry name" value="O-ACYLTRANSFERASE"/>
    <property type="match status" value="1"/>
</dbReference>
<keyword evidence="3" id="KW-0732">Signal</keyword>
<accession>A0ABQ7S718</accession>